<protein>
    <submittedName>
        <fullName evidence="1">Uncharacterized protein</fullName>
    </submittedName>
</protein>
<gene>
    <name evidence="1" type="ORF">F4821DRAFT_225857</name>
</gene>
<evidence type="ECO:0000313" key="2">
    <source>
        <dbReference type="Proteomes" id="UP001497680"/>
    </source>
</evidence>
<dbReference type="Proteomes" id="UP001497680">
    <property type="component" value="Unassembled WGS sequence"/>
</dbReference>
<reference evidence="1 2" key="1">
    <citation type="journal article" date="2022" name="New Phytol.">
        <title>Ecological generalism drives hyperdiversity of secondary metabolite gene clusters in xylarialean endophytes.</title>
        <authorList>
            <person name="Franco M.E.E."/>
            <person name="Wisecaver J.H."/>
            <person name="Arnold A.E."/>
            <person name="Ju Y.M."/>
            <person name="Slot J.C."/>
            <person name="Ahrendt S."/>
            <person name="Moore L.P."/>
            <person name="Eastman K.E."/>
            <person name="Scott K."/>
            <person name="Konkel Z."/>
            <person name="Mondo S.J."/>
            <person name="Kuo A."/>
            <person name="Hayes R.D."/>
            <person name="Haridas S."/>
            <person name="Andreopoulos B."/>
            <person name="Riley R."/>
            <person name="LaButti K."/>
            <person name="Pangilinan J."/>
            <person name="Lipzen A."/>
            <person name="Amirebrahimi M."/>
            <person name="Yan J."/>
            <person name="Adam C."/>
            <person name="Keymanesh K."/>
            <person name="Ng V."/>
            <person name="Louie K."/>
            <person name="Northen T."/>
            <person name="Drula E."/>
            <person name="Henrissat B."/>
            <person name="Hsieh H.M."/>
            <person name="Youens-Clark K."/>
            <person name="Lutzoni F."/>
            <person name="Miadlikowska J."/>
            <person name="Eastwood D.C."/>
            <person name="Hamelin R.C."/>
            <person name="Grigoriev I.V."/>
            <person name="U'Ren J.M."/>
        </authorList>
    </citation>
    <scope>NUCLEOTIDE SEQUENCE [LARGE SCALE GENOMIC DNA]</scope>
    <source>
        <strain evidence="1 2">ER1909</strain>
    </source>
</reference>
<accession>A0ACC0DI67</accession>
<evidence type="ECO:0000313" key="1">
    <source>
        <dbReference type="EMBL" id="KAI6091915.1"/>
    </source>
</evidence>
<keyword evidence="2" id="KW-1185">Reference proteome</keyword>
<comment type="caution">
    <text evidence="1">The sequence shown here is derived from an EMBL/GenBank/DDBJ whole genome shotgun (WGS) entry which is preliminary data.</text>
</comment>
<sequence>MTHDKMTLEDWLDDLCVRFIINLPREDLESVARICFQIEEAQWFYEDFIRPLDPTLPSMSLRSFSLKMFQHCPLLASFSVENHIRAFEEFMQYKTRVPVRGAVMLNDNMDTAVLVRGYKKGASWSFPRGKINKDEDDLDCAVREVYEETGYDLREAGLIERNEPVHPLEVTMHDQQVRLYVFRGIPEDTIFETRTRKEIGAIRWYKVSDLPAYRKKRNAGRNNGADGPSNDKFYMVAPFMVQLRQWVMKQKKLDARKAVESGGHLYPHVLYEENLTDDNVIHEVHEPVEASPAQATHPEYIDSATKELHRLLKVKPPTQGLQIPPPSSNQQSGSALMSLLQPKVASGEQMPNLTQGVPHTPYDHTYTEAPQPHAPHHHHPTQRMPGPNYGVPPQFPIPTDVPDMGYSQHRARARVDIDTNVHIPHGSNMTEQPRQFAPQQVPLVHPQPLPPQVQKAMLLRTFATTPQIKGPNTHQPGPSGFSQENQQFAHSGQVHHLSMQGVPVEKRLPAQLPMHSANLLNVLKGNVNQANADQHRGPISPQHIVELPAEQIGQHQFSQPRNEFANQYGNPAMPSGFNAAPGNSIAAASSSVPHPTRPTDKHRVGLLDMFKRAESPVAQGQVDGVDTARRSSQPGAGEKRQQWVDQSPSTAGALRASAKENGRPIQMNPETNLPFGALTILSRPQANKSPAAGSTVSGGRNTIDTTRYSARGSQHSPRSTFTKGSPSLSRASPRSYQQSSQMQHQLSQASPRSYGSYPYGGAPQGNVPNPLSLLPGPPSASTLPVPSGTQPRRESTTEQRNTLLSLFGKPRSSFDQGKGKEPALADHFGLGSTPRSRLGSVASSGGDSAIPTTLRSNASRRSSQAPLSSADTDFLLNFLGNASSSARR</sequence>
<name>A0ACC0DI67_9PEZI</name>
<organism evidence="1 2">
    <name type="scientific">Hypoxylon rubiginosum</name>
    <dbReference type="NCBI Taxonomy" id="110542"/>
    <lineage>
        <taxon>Eukaryota</taxon>
        <taxon>Fungi</taxon>
        <taxon>Dikarya</taxon>
        <taxon>Ascomycota</taxon>
        <taxon>Pezizomycotina</taxon>
        <taxon>Sordariomycetes</taxon>
        <taxon>Xylariomycetidae</taxon>
        <taxon>Xylariales</taxon>
        <taxon>Hypoxylaceae</taxon>
        <taxon>Hypoxylon</taxon>
    </lineage>
</organism>
<proteinExistence type="predicted"/>
<dbReference type="EMBL" id="MU394285">
    <property type="protein sequence ID" value="KAI6091915.1"/>
    <property type="molecule type" value="Genomic_DNA"/>
</dbReference>